<reference evidence="3" key="1">
    <citation type="journal article" date="2015" name="Genome Announc.">
        <title>Genome sequence of the AIDS-associated pathogen Penicillium marneffei (ATCC18224) and its near taxonomic relative Talaromyces stipitatus (ATCC10500).</title>
        <authorList>
            <person name="Nierman W.C."/>
            <person name="Fedorova-Abrams N.D."/>
            <person name="Andrianopoulos A."/>
        </authorList>
    </citation>
    <scope>NUCLEOTIDE SEQUENCE [LARGE SCALE GENOMIC DNA]</scope>
    <source>
        <strain evidence="3">ATCC 18224 / CBS 334.59 / QM 7333</strain>
    </source>
</reference>
<sequence length="379" mass="42597">MKKAPYHAFILFTKLIGMLYGILHPLNTSPVVSAFKFNFIHGGLILTMHLHHCVIDNAGFGGFVYQLAENCYSIIHKTQPPIWDIKCLDRSQFRCKGMLSLKQMNIAPQLVQHTLQPVHRPNTAVLLHLPKSKVETLKYLATPPGGDIRISTYDAFSALLWRTVLRHRARIYSVDPQAPAFFYEIVNVRSRLGLPARFQGSALLAPTTADLHHIPSIADVISDALLWRLAVFVRQVTATATPETLQALLDKASPVADKTNLRLFETPLTTMSLGITDVREPPIYDADFGFGQPKAFRHFFYPFCPETLICVYPPRVLYEGDHDAGCEFHVPMEKELVDAFLDDPDVQYYFDFVGLKLSPRMVYTEVSPGSGTCSSTCEQ</sequence>
<dbReference type="InterPro" id="IPR050317">
    <property type="entry name" value="Plant_Fungal_Acyltransferase"/>
</dbReference>
<dbReference type="EMBL" id="DS995902">
    <property type="protein sequence ID" value="EEA23484.1"/>
    <property type="molecule type" value="Genomic_DNA"/>
</dbReference>
<dbReference type="Pfam" id="PF02458">
    <property type="entry name" value="Transferase"/>
    <property type="match status" value="1"/>
</dbReference>
<evidence type="ECO:0000313" key="3">
    <source>
        <dbReference type="Proteomes" id="UP000001294"/>
    </source>
</evidence>
<organism evidence="2 3">
    <name type="scientific">Talaromyces marneffei (strain ATCC 18224 / CBS 334.59 / QM 7333)</name>
    <name type="common">Penicillium marneffei</name>
    <dbReference type="NCBI Taxonomy" id="441960"/>
    <lineage>
        <taxon>Eukaryota</taxon>
        <taxon>Fungi</taxon>
        <taxon>Dikarya</taxon>
        <taxon>Ascomycota</taxon>
        <taxon>Pezizomycotina</taxon>
        <taxon>Eurotiomycetes</taxon>
        <taxon>Eurotiomycetidae</taxon>
        <taxon>Eurotiales</taxon>
        <taxon>Trichocomaceae</taxon>
        <taxon>Talaromyces</taxon>
        <taxon>Talaromyces sect. Talaromyces</taxon>
    </lineage>
</organism>
<dbReference type="HOGENOM" id="CLU_026450_2_1_1"/>
<dbReference type="PANTHER" id="PTHR31642:SF310">
    <property type="entry name" value="FATTY ALCOHOL:CAFFEOYL-COA ACYLTRANSFERASE"/>
    <property type="match status" value="1"/>
</dbReference>
<gene>
    <name evidence="2" type="ORF">PMAA_100710</name>
</gene>
<protein>
    <recommendedName>
        <fullName evidence="4">Transferase family protein</fullName>
    </recommendedName>
</protein>
<proteinExistence type="predicted"/>
<dbReference type="PANTHER" id="PTHR31642">
    <property type="entry name" value="TRICHOTHECENE 3-O-ACETYLTRANSFERASE"/>
    <property type="match status" value="1"/>
</dbReference>
<dbReference type="AlphaFoldDB" id="B6QJL0"/>
<dbReference type="Gene3D" id="3.30.559.10">
    <property type="entry name" value="Chloramphenicol acetyltransferase-like domain"/>
    <property type="match status" value="2"/>
</dbReference>
<evidence type="ECO:0000256" key="1">
    <source>
        <dbReference type="ARBA" id="ARBA00022679"/>
    </source>
</evidence>
<dbReference type="VEuPathDB" id="FungiDB:PMAA_100710"/>
<keyword evidence="3" id="KW-1185">Reference proteome</keyword>
<keyword evidence="1" id="KW-0808">Transferase</keyword>
<dbReference type="GO" id="GO:0044550">
    <property type="term" value="P:secondary metabolite biosynthetic process"/>
    <property type="evidence" value="ECO:0007669"/>
    <property type="project" value="TreeGrafter"/>
</dbReference>
<dbReference type="GO" id="GO:0016747">
    <property type="term" value="F:acyltransferase activity, transferring groups other than amino-acyl groups"/>
    <property type="evidence" value="ECO:0007669"/>
    <property type="project" value="TreeGrafter"/>
</dbReference>
<evidence type="ECO:0000313" key="2">
    <source>
        <dbReference type="EMBL" id="EEA23484.1"/>
    </source>
</evidence>
<name>B6QJL0_TALMQ</name>
<dbReference type="Proteomes" id="UP000001294">
    <property type="component" value="Unassembled WGS sequence"/>
</dbReference>
<evidence type="ECO:0008006" key="4">
    <source>
        <dbReference type="Google" id="ProtNLM"/>
    </source>
</evidence>
<accession>B6QJL0</accession>
<dbReference type="InterPro" id="IPR023213">
    <property type="entry name" value="CAT-like_dom_sf"/>
</dbReference>